<dbReference type="PANTHER" id="PTHR33620">
    <property type="entry name" value="UREASE ACCESSORY PROTEIN F"/>
    <property type="match status" value="1"/>
</dbReference>
<accession>A0AAD6U9M0</accession>
<reference evidence="4" key="1">
    <citation type="submission" date="2023-03" db="EMBL/GenBank/DDBJ databases">
        <title>Massive genome expansion in bonnet fungi (Mycena s.s.) driven by repeated elements and novel gene families across ecological guilds.</title>
        <authorList>
            <consortium name="Lawrence Berkeley National Laboratory"/>
            <person name="Harder C.B."/>
            <person name="Miyauchi S."/>
            <person name="Viragh M."/>
            <person name="Kuo A."/>
            <person name="Thoen E."/>
            <person name="Andreopoulos B."/>
            <person name="Lu D."/>
            <person name="Skrede I."/>
            <person name="Drula E."/>
            <person name="Henrissat B."/>
            <person name="Morin E."/>
            <person name="Kohler A."/>
            <person name="Barry K."/>
            <person name="LaButti K."/>
            <person name="Morin E."/>
            <person name="Salamov A."/>
            <person name="Lipzen A."/>
            <person name="Mereny Z."/>
            <person name="Hegedus B."/>
            <person name="Baldrian P."/>
            <person name="Stursova M."/>
            <person name="Weitz H."/>
            <person name="Taylor A."/>
            <person name="Grigoriev I.V."/>
            <person name="Nagy L.G."/>
            <person name="Martin F."/>
            <person name="Kauserud H."/>
        </authorList>
    </citation>
    <scope>NUCLEOTIDE SEQUENCE</scope>
    <source>
        <strain evidence="4">CBHHK173m</strain>
    </source>
</reference>
<evidence type="ECO:0000313" key="4">
    <source>
        <dbReference type="EMBL" id="KAJ7094497.1"/>
    </source>
</evidence>
<evidence type="ECO:0000256" key="3">
    <source>
        <dbReference type="ARBA" id="ARBA00046339"/>
    </source>
</evidence>
<evidence type="ECO:0000256" key="1">
    <source>
        <dbReference type="ARBA" id="ARBA00022988"/>
    </source>
</evidence>
<dbReference type="Proteomes" id="UP001222325">
    <property type="component" value="Unassembled WGS sequence"/>
</dbReference>
<keyword evidence="1" id="KW-0996">Nickel insertion</keyword>
<evidence type="ECO:0000313" key="5">
    <source>
        <dbReference type="Proteomes" id="UP001222325"/>
    </source>
</evidence>
<dbReference type="InterPro" id="IPR038277">
    <property type="entry name" value="UreF_sf"/>
</dbReference>
<proteinExistence type="inferred from homology"/>
<keyword evidence="5" id="KW-1185">Reference proteome</keyword>
<keyword evidence="2" id="KW-0143">Chaperone</keyword>
<comment type="similarity">
    <text evidence="3">Belongs to the UreF family.</text>
</comment>
<dbReference type="InterPro" id="IPR002639">
    <property type="entry name" value="UreF"/>
</dbReference>
<organism evidence="4 5">
    <name type="scientific">Mycena belliarum</name>
    <dbReference type="NCBI Taxonomy" id="1033014"/>
    <lineage>
        <taxon>Eukaryota</taxon>
        <taxon>Fungi</taxon>
        <taxon>Dikarya</taxon>
        <taxon>Basidiomycota</taxon>
        <taxon>Agaricomycotina</taxon>
        <taxon>Agaricomycetes</taxon>
        <taxon>Agaricomycetidae</taxon>
        <taxon>Agaricales</taxon>
        <taxon>Marasmiineae</taxon>
        <taxon>Mycenaceae</taxon>
        <taxon>Mycena</taxon>
    </lineage>
</organism>
<comment type="caution">
    <text evidence="4">The sequence shown here is derived from an EMBL/GenBank/DDBJ whole genome shotgun (WGS) entry which is preliminary data.</text>
</comment>
<evidence type="ECO:0000256" key="2">
    <source>
        <dbReference type="ARBA" id="ARBA00023186"/>
    </source>
</evidence>
<dbReference type="GO" id="GO:0016151">
    <property type="term" value="F:nickel cation binding"/>
    <property type="evidence" value="ECO:0007669"/>
    <property type="project" value="InterPro"/>
</dbReference>
<dbReference type="HAMAP" id="MF_01385">
    <property type="entry name" value="UreF"/>
    <property type="match status" value="1"/>
</dbReference>
<gene>
    <name evidence="4" type="ORF">B0H15DRAFT_904376</name>
</gene>
<dbReference type="EMBL" id="JARJCN010000014">
    <property type="protein sequence ID" value="KAJ7094497.1"/>
    <property type="molecule type" value="Genomic_DNA"/>
</dbReference>
<dbReference type="AlphaFoldDB" id="A0AAD6U9M0"/>
<protein>
    <submittedName>
        <fullName evidence="4">Urease accessory protein UreF</fullName>
    </submittedName>
</protein>
<dbReference type="Gene3D" id="1.10.4190.10">
    <property type="entry name" value="Urease accessory protein UreF"/>
    <property type="match status" value="1"/>
</dbReference>
<dbReference type="Pfam" id="PF01730">
    <property type="entry name" value="UreF"/>
    <property type="match status" value="1"/>
</dbReference>
<name>A0AAD6U9M0_9AGAR</name>
<dbReference type="PANTHER" id="PTHR33620:SF1">
    <property type="entry name" value="UREASE ACCESSORY PROTEIN F"/>
    <property type="match status" value="1"/>
</dbReference>
<sequence>MDEAYLLLLLSDSNLPTGAFVASSGLESFLAHGFGAPPPQSATPTLKSDTIAAFVRDSLNTYAPSALPFVSDAHEAVGRLRTGAAAPPCTLALLKALDGLYECTTLNHVARRASASQGVALLSLYAKGFARPPGHAASALPAAAPEAAAMAALVDAFKLTVRRGERDAHAHLPVCWGILCAALGLSLERTQHLHLYLHARSLLSAAVRLNSIGPYAAQQILLHVCGALVDAAVRKCARLRTGVLAEDGDGWDEVRDGPANTWPLGEILAARHDLQHSRIFNS</sequence>